<reference evidence="3" key="2">
    <citation type="submission" date="2020-01" db="EMBL/GenBank/DDBJ databases">
        <authorList>
            <person name="Korhonen P.K.K."/>
            <person name="Guangxu M.G."/>
            <person name="Wang T.W."/>
            <person name="Stroehlein A.J.S."/>
            <person name="Young N.D."/>
            <person name="Ang C.-S.A."/>
            <person name="Fernando D.W.F."/>
            <person name="Lu H.L."/>
            <person name="Taylor S.T."/>
            <person name="Ehtesham M.E.M."/>
            <person name="Najaraj S.H.N."/>
            <person name="Harsha G.H.G."/>
            <person name="Madugundu A.M."/>
            <person name="Renuse S.R."/>
            <person name="Holt D.H."/>
            <person name="Pandey A.P."/>
            <person name="Papenfuss A.P."/>
            <person name="Gasser R.B.G."/>
            <person name="Fischer K.F."/>
        </authorList>
    </citation>
    <scope>NUCLEOTIDE SEQUENCE</scope>
    <source>
        <strain evidence="3">SSS_KF_BRIS2020</strain>
    </source>
</reference>
<dbReference type="EnsemblMetazoa" id="SSS_4328s_mrna">
    <property type="protein sequence ID" value="KAF7489402.1"/>
    <property type="gene ID" value="SSS_4328"/>
</dbReference>
<gene>
    <name evidence="3" type="ORF">SSS_4328</name>
</gene>
<feature type="chain" id="PRO_5038259452" description="MD-2-related lipid-recognition domain-containing protein" evidence="1">
    <location>
        <begin position="21"/>
        <end position="169"/>
    </location>
</feature>
<feature type="domain" description="MD-2-related lipid-recognition" evidence="2">
    <location>
        <begin position="31"/>
        <end position="157"/>
    </location>
</feature>
<dbReference type="Pfam" id="PF02221">
    <property type="entry name" value="E1_DerP2_DerF2"/>
    <property type="match status" value="1"/>
</dbReference>
<sequence length="169" mass="19916">MFDKIIVILILMNNLISILTKTDCPQNEIIWSECRKYRKIPPKPISVRFEQCLSNRTNIVPGEIFSYTTEFEPKFDVDKLFMKIYVLGLRSIRLPLFRHQNLCLRPDIIECPIRSRIPTTLNINLRLPGETPQFNGTLRIVLIDGQNNKLLCYEMPFLIEKRNKESDQF</sequence>
<dbReference type="Proteomes" id="UP000070412">
    <property type="component" value="Unassembled WGS sequence"/>
</dbReference>
<evidence type="ECO:0000313" key="4">
    <source>
        <dbReference type="EnsemblMetazoa" id="KAF7489402.1"/>
    </source>
</evidence>
<dbReference type="EMBL" id="WVUK01000065">
    <property type="protein sequence ID" value="KAF7489402.1"/>
    <property type="molecule type" value="Genomic_DNA"/>
</dbReference>
<feature type="signal peptide" evidence="1">
    <location>
        <begin position="1"/>
        <end position="20"/>
    </location>
</feature>
<evidence type="ECO:0000313" key="3">
    <source>
        <dbReference type="EMBL" id="KAF7489402.1"/>
    </source>
</evidence>
<keyword evidence="1" id="KW-0732">Signal</keyword>
<evidence type="ECO:0000259" key="2">
    <source>
        <dbReference type="SMART" id="SM00737"/>
    </source>
</evidence>
<dbReference type="InterPro" id="IPR014756">
    <property type="entry name" value="Ig_E-set"/>
</dbReference>
<protein>
    <recommendedName>
        <fullName evidence="2">MD-2-related lipid-recognition domain-containing protein</fullName>
    </recommendedName>
</protein>
<proteinExistence type="predicted"/>
<reference evidence="4" key="3">
    <citation type="submission" date="2022-06" db="UniProtKB">
        <authorList>
            <consortium name="EnsemblMetazoa"/>
        </authorList>
    </citation>
    <scope>IDENTIFICATION</scope>
</reference>
<dbReference type="SUPFAM" id="SSF81296">
    <property type="entry name" value="E set domains"/>
    <property type="match status" value="1"/>
</dbReference>
<organism evidence="3">
    <name type="scientific">Sarcoptes scabiei</name>
    <name type="common">Itch mite</name>
    <name type="synonym">Acarus scabiei</name>
    <dbReference type="NCBI Taxonomy" id="52283"/>
    <lineage>
        <taxon>Eukaryota</taxon>
        <taxon>Metazoa</taxon>
        <taxon>Ecdysozoa</taxon>
        <taxon>Arthropoda</taxon>
        <taxon>Chelicerata</taxon>
        <taxon>Arachnida</taxon>
        <taxon>Acari</taxon>
        <taxon>Acariformes</taxon>
        <taxon>Sarcoptiformes</taxon>
        <taxon>Astigmata</taxon>
        <taxon>Psoroptidia</taxon>
        <taxon>Sarcoptoidea</taxon>
        <taxon>Sarcoptidae</taxon>
        <taxon>Sarcoptinae</taxon>
        <taxon>Sarcoptes</taxon>
    </lineage>
</organism>
<dbReference type="Gene3D" id="2.60.40.770">
    <property type="match status" value="1"/>
</dbReference>
<name>A0A834V9I2_SARSC</name>
<accession>A0A834V9I2</accession>
<reference evidence="5" key="1">
    <citation type="journal article" date="2020" name="PLoS Negl. Trop. Dis.">
        <title>High-quality nuclear genome for Sarcoptes scabiei-A critical resource for a neglected parasite.</title>
        <authorList>
            <person name="Korhonen P.K."/>
            <person name="Gasser R.B."/>
            <person name="Ma G."/>
            <person name="Wang T."/>
            <person name="Stroehlein A.J."/>
            <person name="Young N.D."/>
            <person name="Ang C.S."/>
            <person name="Fernando D.D."/>
            <person name="Lu H.C."/>
            <person name="Taylor S."/>
            <person name="Reynolds S.L."/>
            <person name="Mofiz E."/>
            <person name="Najaraj S.H."/>
            <person name="Gowda H."/>
            <person name="Madugundu A."/>
            <person name="Renuse S."/>
            <person name="Holt D."/>
            <person name="Pandey A."/>
            <person name="Papenfuss A.T."/>
            <person name="Fischer K."/>
        </authorList>
    </citation>
    <scope>NUCLEOTIDE SEQUENCE [LARGE SCALE GENOMIC DNA]</scope>
</reference>
<dbReference type="AlphaFoldDB" id="A0A834V9I2"/>
<dbReference type="InterPro" id="IPR003172">
    <property type="entry name" value="ML_dom"/>
</dbReference>
<dbReference type="SMART" id="SM00737">
    <property type="entry name" value="ML"/>
    <property type="match status" value="1"/>
</dbReference>
<keyword evidence="5" id="KW-1185">Reference proteome</keyword>
<evidence type="ECO:0000256" key="1">
    <source>
        <dbReference type="SAM" id="SignalP"/>
    </source>
</evidence>
<evidence type="ECO:0000313" key="5">
    <source>
        <dbReference type="Proteomes" id="UP000070412"/>
    </source>
</evidence>